<organism evidence="1 2">
    <name type="scientific">Fusarium solani subsp. cucurbitae</name>
    <name type="common">Neocosmosporum cucurbitae</name>
    <dbReference type="NCBI Taxonomy" id="2747967"/>
    <lineage>
        <taxon>Eukaryota</taxon>
        <taxon>Fungi</taxon>
        <taxon>Dikarya</taxon>
        <taxon>Ascomycota</taxon>
        <taxon>Pezizomycotina</taxon>
        <taxon>Sordariomycetes</taxon>
        <taxon>Hypocreomycetidae</taxon>
        <taxon>Hypocreales</taxon>
        <taxon>Nectriaceae</taxon>
        <taxon>Fusarium</taxon>
        <taxon>Fusarium solani species complex</taxon>
    </lineage>
</organism>
<gene>
    <name evidence="1" type="ORF">LCI18_003244</name>
</gene>
<dbReference type="EMBL" id="CP090032">
    <property type="protein sequence ID" value="UPK92309.1"/>
    <property type="molecule type" value="Genomic_DNA"/>
</dbReference>
<sequence>MSPTEPPDEDEGQNEEIFGQENAATEYETTPQLTQGANSRDGEPDTNSDERPQELPEALREKRKADRHTANTKRRRTTGNISVDAVPPPRRSGRIHGLNYRDTLARPIEGEAIADDVRGLVSAVLSREAIQRFIEAVKHSKKPRAERARKPLDEIDLEDGDPAYRSIALRGRQLGYSEERTTFERIFARYDQLQYALGYQALKDERGYNKLPPNIVAEVCRMNGVKRETICARLKHGAGLLAFLPSSGEYLALAEERSREVLQRFHDELQGNRHFESICAVAMAWFEAVDQGKQFKHSEDINWDDLEEGEILERLQQLTATV</sequence>
<accession>A0ACD3YTM2</accession>
<dbReference type="Proteomes" id="UP000830768">
    <property type="component" value="Chromosome 3"/>
</dbReference>
<evidence type="ECO:0000313" key="2">
    <source>
        <dbReference type="Proteomes" id="UP000830768"/>
    </source>
</evidence>
<protein>
    <submittedName>
        <fullName evidence="1">Uncharacterized protein</fullName>
    </submittedName>
</protein>
<reference evidence="1" key="1">
    <citation type="submission" date="2021-11" db="EMBL/GenBank/DDBJ databases">
        <title>Fusarium solani-melongenae Genome sequencing and assembly.</title>
        <authorList>
            <person name="Xie S."/>
            <person name="Huang L."/>
            <person name="Zhang X."/>
        </authorList>
    </citation>
    <scope>NUCLEOTIDE SEQUENCE</scope>
    <source>
        <strain evidence="1">CRI 24-3</strain>
    </source>
</reference>
<evidence type="ECO:0000313" key="1">
    <source>
        <dbReference type="EMBL" id="UPK92309.1"/>
    </source>
</evidence>
<keyword evidence="2" id="KW-1185">Reference proteome</keyword>
<proteinExistence type="predicted"/>
<name>A0ACD3YTM2_FUSSC</name>